<name>A0ABQ5LJH8_9GAMM</name>
<evidence type="ECO:0000313" key="1">
    <source>
        <dbReference type="EMBL" id="GKX63783.1"/>
    </source>
</evidence>
<sequence length="51" mass="6015">MSTSENIRPFNDSIMSALLQFYDDERFTEINEKNAFGSYLRLNKTYSLTIE</sequence>
<organism evidence="1 2">
    <name type="scientific">Pragia fontium</name>
    <dbReference type="NCBI Taxonomy" id="82985"/>
    <lineage>
        <taxon>Bacteria</taxon>
        <taxon>Pseudomonadati</taxon>
        <taxon>Pseudomonadota</taxon>
        <taxon>Gammaproteobacteria</taxon>
        <taxon>Enterobacterales</taxon>
        <taxon>Budviciaceae</taxon>
        <taxon>Pragia</taxon>
    </lineage>
</organism>
<reference evidence="1" key="1">
    <citation type="submission" date="2022-06" db="EMBL/GenBank/DDBJ databases">
        <title>Draft genome sequences of Pragia fontium str. JCM24417.</title>
        <authorList>
            <person name="Wakabayashi Y."/>
            <person name="Kojima K."/>
        </authorList>
    </citation>
    <scope>NUCLEOTIDE SEQUENCE</scope>
    <source>
        <strain evidence="1">JCM 24417</strain>
    </source>
</reference>
<evidence type="ECO:0000313" key="2">
    <source>
        <dbReference type="Proteomes" id="UP001059610"/>
    </source>
</evidence>
<protein>
    <submittedName>
        <fullName evidence="1">Uncharacterized protein</fullName>
    </submittedName>
</protein>
<accession>A0ABQ5LJH8</accession>
<comment type="caution">
    <text evidence="1">The sequence shown here is derived from an EMBL/GenBank/DDBJ whole genome shotgun (WGS) entry which is preliminary data.</text>
</comment>
<keyword evidence="2" id="KW-1185">Reference proteome</keyword>
<proteinExistence type="predicted"/>
<gene>
    <name evidence="1" type="ORF">SOASR032_23520</name>
</gene>
<dbReference type="EMBL" id="BRLJ01000006">
    <property type="protein sequence ID" value="GKX63783.1"/>
    <property type="molecule type" value="Genomic_DNA"/>
</dbReference>
<dbReference type="Proteomes" id="UP001059610">
    <property type="component" value="Unassembled WGS sequence"/>
</dbReference>